<dbReference type="RefSeq" id="WP_129303331.1">
    <property type="nucleotide sequence ID" value="NZ_QZFR01000075.1"/>
</dbReference>
<proteinExistence type="predicted"/>
<comment type="caution">
    <text evidence="1">The sequence shown here is derived from an EMBL/GenBank/DDBJ whole genome shotgun (WGS) entry which is preliminary data.</text>
</comment>
<dbReference type="OrthoDB" id="10003464at2"/>
<dbReference type="EMBL" id="QZFR01000075">
    <property type="protein sequence ID" value="RXV70430.1"/>
    <property type="molecule type" value="Genomic_DNA"/>
</dbReference>
<name>A0A4Q2AME1_9LACO</name>
<gene>
    <name evidence="1" type="ORF">D6C19_08970</name>
</gene>
<evidence type="ECO:0000313" key="2">
    <source>
        <dbReference type="Proteomes" id="UP000289316"/>
    </source>
</evidence>
<dbReference type="Proteomes" id="UP000289316">
    <property type="component" value="Unassembled WGS sequence"/>
</dbReference>
<evidence type="ECO:0000313" key="1">
    <source>
        <dbReference type="EMBL" id="RXV70430.1"/>
    </source>
</evidence>
<reference evidence="1 2" key="1">
    <citation type="submission" date="2018-09" db="EMBL/GenBank/DDBJ databases">
        <title>Murine metabolic-syndrome-specific gut microbial biobank.</title>
        <authorList>
            <person name="Liu C."/>
        </authorList>
    </citation>
    <scope>NUCLEOTIDE SEQUENCE [LARGE SCALE GENOMIC DNA]</scope>
    <source>
        <strain evidence="1 2">C-30</strain>
    </source>
</reference>
<sequence length="240" mass="28232">MELINRKRRARMALFEVPFDKRIEIEKWLDKSIVRNAGPTTTKEIISIMNKNAGIDEAYEKLVEWYLLNTDSVECMPKQDGSLCWNVSIFQEENANVPLEKISQTTSFEGGTTVFREWPTKNQKAYRNAIAKRKDNTILTSKRKRGDWTGLRLFLTNNGFEESRVGSTYPLEEIMKYYDFEKPNKKISYEFLRDRLLYDGLKEFDLDKPLKQRSFNITQPNLELRQRYRAAMKEGSVDAE</sequence>
<dbReference type="AlphaFoldDB" id="A0A4Q2AME1"/>
<organism evidence="1 2">
    <name type="scientific">Ligilactobacillus murinus</name>
    <dbReference type="NCBI Taxonomy" id="1622"/>
    <lineage>
        <taxon>Bacteria</taxon>
        <taxon>Bacillati</taxon>
        <taxon>Bacillota</taxon>
        <taxon>Bacilli</taxon>
        <taxon>Lactobacillales</taxon>
        <taxon>Lactobacillaceae</taxon>
        <taxon>Ligilactobacillus</taxon>
    </lineage>
</organism>
<protein>
    <submittedName>
        <fullName evidence="1">Uncharacterized protein</fullName>
    </submittedName>
</protein>
<accession>A0A4Q2AME1</accession>